<evidence type="ECO:0000313" key="2">
    <source>
        <dbReference type="Proteomes" id="UP000185728"/>
    </source>
</evidence>
<evidence type="ECO:0000313" key="1">
    <source>
        <dbReference type="EMBL" id="SIS73516.1"/>
    </source>
</evidence>
<evidence type="ECO:0008006" key="3">
    <source>
        <dbReference type="Google" id="ProtNLM"/>
    </source>
</evidence>
<proteinExistence type="predicted"/>
<sequence>MVLLLISCHAEKKEIPTTEKDIDQVIRLSDLYTEEQIDQYFTEVKSEFKKFVEDDDIITYELQAEQITNKGVLGLYNKTTAFPLDVEENHFMAFVMDQTVELLDSKELDYTKVDNITINSTNYVTYEIFSDNRKFGYFILFHKKNKMFSINLFALPFLEPDFELLNKKIDNL</sequence>
<organism evidence="1 2">
    <name type="scientific">Zobellia uliginosa</name>
    <dbReference type="NCBI Taxonomy" id="143224"/>
    <lineage>
        <taxon>Bacteria</taxon>
        <taxon>Pseudomonadati</taxon>
        <taxon>Bacteroidota</taxon>
        <taxon>Flavobacteriia</taxon>
        <taxon>Flavobacteriales</taxon>
        <taxon>Flavobacteriaceae</taxon>
        <taxon>Zobellia</taxon>
    </lineage>
</organism>
<dbReference type="RefSeq" id="WP_175609885.1">
    <property type="nucleotide sequence ID" value="NZ_FTOB01000003.1"/>
</dbReference>
<keyword evidence="2" id="KW-1185">Reference proteome</keyword>
<dbReference type="Proteomes" id="UP000185728">
    <property type="component" value="Unassembled WGS sequence"/>
</dbReference>
<protein>
    <recommendedName>
        <fullName evidence="3">Lipoprotein</fullName>
    </recommendedName>
</protein>
<reference evidence="1 2" key="1">
    <citation type="submission" date="2017-01" db="EMBL/GenBank/DDBJ databases">
        <authorList>
            <person name="Varghese N."/>
            <person name="Submissions S."/>
        </authorList>
    </citation>
    <scope>NUCLEOTIDE SEQUENCE [LARGE SCALE GENOMIC DNA]</scope>
    <source>
        <strain evidence="1 2">DSM 2061</strain>
    </source>
</reference>
<dbReference type="EMBL" id="FTOB01000003">
    <property type="protein sequence ID" value="SIS73516.1"/>
    <property type="molecule type" value="Genomic_DNA"/>
</dbReference>
<gene>
    <name evidence="1" type="ORF">SAMN05421766_103702</name>
</gene>
<accession>A0ABY1KT37</accession>
<comment type="caution">
    <text evidence="1">The sequence shown here is derived from an EMBL/GenBank/DDBJ whole genome shotgun (WGS) entry which is preliminary data.</text>
</comment>
<name>A0ABY1KT37_9FLAO</name>